<gene>
    <name evidence="3" type="ORF">SK128_014996</name>
</gene>
<dbReference type="PROSITE" id="PS50240">
    <property type="entry name" value="TRYPSIN_DOM"/>
    <property type="match status" value="1"/>
</dbReference>
<dbReference type="InterPro" id="IPR043504">
    <property type="entry name" value="Peptidase_S1_PA_chymotrypsin"/>
</dbReference>
<keyword evidence="1" id="KW-1015">Disulfide bond</keyword>
<dbReference type="GO" id="GO:0006508">
    <property type="term" value="P:proteolysis"/>
    <property type="evidence" value="ECO:0007669"/>
    <property type="project" value="InterPro"/>
</dbReference>
<comment type="caution">
    <text evidence="3">The sequence shown here is derived from an EMBL/GenBank/DDBJ whole genome shotgun (WGS) entry which is preliminary data.</text>
</comment>
<evidence type="ECO:0000313" key="4">
    <source>
        <dbReference type="Proteomes" id="UP001381693"/>
    </source>
</evidence>
<dbReference type="Gene3D" id="2.40.10.10">
    <property type="entry name" value="Trypsin-like serine proteases"/>
    <property type="match status" value="2"/>
</dbReference>
<feature type="domain" description="Peptidase S1" evidence="2">
    <location>
        <begin position="1"/>
        <end position="125"/>
    </location>
</feature>
<protein>
    <recommendedName>
        <fullName evidence="2">Peptidase S1 domain-containing protein</fullName>
    </recommendedName>
</protein>
<accession>A0AAN9A4N3</accession>
<dbReference type="PANTHER" id="PTHR24253">
    <property type="entry name" value="TRANSMEMBRANE PROTEASE SERINE"/>
    <property type="match status" value="1"/>
</dbReference>
<evidence type="ECO:0000256" key="1">
    <source>
        <dbReference type="ARBA" id="ARBA00023157"/>
    </source>
</evidence>
<dbReference type="AlphaFoldDB" id="A0AAN9A4N3"/>
<dbReference type="Pfam" id="PF00089">
    <property type="entry name" value="Trypsin"/>
    <property type="match status" value="1"/>
</dbReference>
<dbReference type="InterPro" id="IPR001254">
    <property type="entry name" value="Trypsin_dom"/>
</dbReference>
<dbReference type="PANTHER" id="PTHR24253:SF153">
    <property type="entry name" value="SERINE PROTEASE HEPSIN"/>
    <property type="match status" value="1"/>
</dbReference>
<evidence type="ECO:0000313" key="3">
    <source>
        <dbReference type="EMBL" id="KAK7074828.1"/>
    </source>
</evidence>
<keyword evidence="4" id="KW-1185">Reference proteome</keyword>
<reference evidence="3 4" key="1">
    <citation type="submission" date="2023-11" db="EMBL/GenBank/DDBJ databases">
        <title>Halocaridina rubra genome assembly.</title>
        <authorList>
            <person name="Smith C."/>
        </authorList>
    </citation>
    <scope>NUCLEOTIDE SEQUENCE [LARGE SCALE GENOMIC DNA]</scope>
    <source>
        <strain evidence="3">EP-1</strain>
        <tissue evidence="3">Whole</tissue>
    </source>
</reference>
<dbReference type="Proteomes" id="UP001381693">
    <property type="component" value="Unassembled WGS sequence"/>
</dbReference>
<dbReference type="SUPFAM" id="SSF50494">
    <property type="entry name" value="Trypsin-like serine proteases"/>
    <property type="match status" value="1"/>
</dbReference>
<dbReference type="EMBL" id="JAXCGZ010011442">
    <property type="protein sequence ID" value="KAK7074828.1"/>
    <property type="molecule type" value="Genomic_DNA"/>
</dbReference>
<name>A0AAN9A4N3_HALRR</name>
<organism evidence="3 4">
    <name type="scientific">Halocaridina rubra</name>
    <name type="common">Hawaiian red shrimp</name>
    <dbReference type="NCBI Taxonomy" id="373956"/>
    <lineage>
        <taxon>Eukaryota</taxon>
        <taxon>Metazoa</taxon>
        <taxon>Ecdysozoa</taxon>
        <taxon>Arthropoda</taxon>
        <taxon>Crustacea</taxon>
        <taxon>Multicrustacea</taxon>
        <taxon>Malacostraca</taxon>
        <taxon>Eumalacostraca</taxon>
        <taxon>Eucarida</taxon>
        <taxon>Decapoda</taxon>
        <taxon>Pleocyemata</taxon>
        <taxon>Caridea</taxon>
        <taxon>Atyoidea</taxon>
        <taxon>Atyidae</taxon>
        <taxon>Halocaridina</taxon>
    </lineage>
</organism>
<proteinExistence type="predicted"/>
<sequence>MSGFQLRKQGNMFMELRKYIEHIYILFKQENDIALIKLIAPLPFNDIIAPICLAEAESDIPYGRKAIVTGWGAPGSGANPTTSLMEVALDVITVEECALLTPLPPDHSKLVCTLSPFKDACQVSS</sequence>
<evidence type="ECO:0000259" key="2">
    <source>
        <dbReference type="PROSITE" id="PS50240"/>
    </source>
</evidence>
<dbReference type="GO" id="GO:0004252">
    <property type="term" value="F:serine-type endopeptidase activity"/>
    <property type="evidence" value="ECO:0007669"/>
    <property type="project" value="InterPro"/>
</dbReference>
<dbReference type="InterPro" id="IPR009003">
    <property type="entry name" value="Peptidase_S1_PA"/>
</dbReference>